<gene>
    <name evidence="1" type="ORF">APZ42_026131</name>
</gene>
<dbReference type="Proteomes" id="UP000076858">
    <property type="component" value="Unassembled WGS sequence"/>
</dbReference>
<organism evidence="1 2">
    <name type="scientific">Daphnia magna</name>
    <dbReference type="NCBI Taxonomy" id="35525"/>
    <lineage>
        <taxon>Eukaryota</taxon>
        <taxon>Metazoa</taxon>
        <taxon>Ecdysozoa</taxon>
        <taxon>Arthropoda</taxon>
        <taxon>Crustacea</taxon>
        <taxon>Branchiopoda</taxon>
        <taxon>Diplostraca</taxon>
        <taxon>Cladocera</taxon>
        <taxon>Anomopoda</taxon>
        <taxon>Daphniidae</taxon>
        <taxon>Daphnia</taxon>
    </lineage>
</organism>
<evidence type="ECO:0000313" key="1">
    <source>
        <dbReference type="EMBL" id="KZS09619.1"/>
    </source>
</evidence>
<reference evidence="1 2" key="1">
    <citation type="submission" date="2016-03" db="EMBL/GenBank/DDBJ databases">
        <title>EvidentialGene: Evidence-directed Construction of Genes on Genomes.</title>
        <authorList>
            <person name="Gilbert D.G."/>
            <person name="Choi J.-H."/>
            <person name="Mockaitis K."/>
            <person name="Colbourne J."/>
            <person name="Pfrender M."/>
        </authorList>
    </citation>
    <scope>NUCLEOTIDE SEQUENCE [LARGE SCALE GENOMIC DNA]</scope>
    <source>
        <strain evidence="1 2">Xinb3</strain>
        <tissue evidence="1">Complete organism</tissue>
    </source>
</reference>
<sequence>MIINRKGFLFLVEMTHNCRWLQLQPCNGYNPPSHLPYEARLSHKQVVDCTPHIQLSNQYRANRFVLETDIWKIVDISDTMTPVENINFLIPMKKSQKSCVTGFVDGWRVSHWRPRGCVCRSKSVRIWRLQSLVTFTRKEESYKNKHRCNL</sequence>
<accession>A0A164SGV8</accession>
<evidence type="ECO:0000313" key="2">
    <source>
        <dbReference type="Proteomes" id="UP000076858"/>
    </source>
</evidence>
<proteinExistence type="predicted"/>
<dbReference type="EMBL" id="LRGB01002019">
    <property type="protein sequence ID" value="KZS09619.1"/>
    <property type="molecule type" value="Genomic_DNA"/>
</dbReference>
<keyword evidence="2" id="KW-1185">Reference proteome</keyword>
<comment type="caution">
    <text evidence="1">The sequence shown here is derived from an EMBL/GenBank/DDBJ whole genome shotgun (WGS) entry which is preliminary data.</text>
</comment>
<name>A0A164SGV8_9CRUS</name>
<protein>
    <submittedName>
        <fullName evidence="1">Uncharacterized protein</fullName>
    </submittedName>
</protein>
<dbReference type="AlphaFoldDB" id="A0A164SGV8"/>